<name>R7UH24_CAPTE</name>
<dbReference type="AlphaFoldDB" id="R7UH24"/>
<dbReference type="HOGENOM" id="CLU_963926_0_0_1"/>
<dbReference type="GO" id="GO:0005886">
    <property type="term" value="C:plasma membrane"/>
    <property type="evidence" value="ECO:0007669"/>
    <property type="project" value="TreeGrafter"/>
</dbReference>
<reference evidence="7" key="3">
    <citation type="submission" date="2015-06" db="UniProtKB">
        <authorList>
            <consortium name="EnsemblMetazoa"/>
        </authorList>
    </citation>
    <scope>IDENTIFICATION</scope>
</reference>
<dbReference type="Proteomes" id="UP000014760">
    <property type="component" value="Unassembled WGS sequence"/>
</dbReference>
<dbReference type="EnsemblMetazoa" id="CapteT221067">
    <property type="protein sequence ID" value="CapteP221067"/>
    <property type="gene ID" value="CapteG221067"/>
</dbReference>
<dbReference type="EMBL" id="KB303457">
    <property type="protein sequence ID" value="ELU03098.1"/>
    <property type="molecule type" value="Genomic_DNA"/>
</dbReference>
<reference evidence="6 8" key="2">
    <citation type="journal article" date="2013" name="Nature">
        <title>Insights into bilaterian evolution from three spiralian genomes.</title>
        <authorList>
            <person name="Simakov O."/>
            <person name="Marletaz F."/>
            <person name="Cho S.J."/>
            <person name="Edsinger-Gonzales E."/>
            <person name="Havlak P."/>
            <person name="Hellsten U."/>
            <person name="Kuo D.H."/>
            <person name="Larsson T."/>
            <person name="Lv J."/>
            <person name="Arendt D."/>
            <person name="Savage R."/>
            <person name="Osoegawa K."/>
            <person name="de Jong P."/>
            <person name="Grimwood J."/>
            <person name="Chapman J.A."/>
            <person name="Shapiro H."/>
            <person name="Aerts A."/>
            <person name="Otillar R.P."/>
            <person name="Terry A.Y."/>
            <person name="Boore J.L."/>
            <person name="Grigoriev I.V."/>
            <person name="Lindberg D.R."/>
            <person name="Seaver E.C."/>
            <person name="Weisblat D.A."/>
            <person name="Putnam N.H."/>
            <person name="Rokhsar D.S."/>
        </authorList>
    </citation>
    <scope>NUCLEOTIDE SEQUENCE</scope>
    <source>
        <strain evidence="6 8">I ESC-2004</strain>
    </source>
</reference>
<dbReference type="PANTHER" id="PTHR10671:SF108">
    <property type="entry name" value="CLAUDIN FAMILY PROTEIN-RELATED"/>
    <property type="match status" value="1"/>
</dbReference>
<evidence type="ECO:0000256" key="2">
    <source>
        <dbReference type="ARBA" id="ARBA00022692"/>
    </source>
</evidence>
<evidence type="ECO:0000256" key="1">
    <source>
        <dbReference type="ARBA" id="ARBA00004141"/>
    </source>
</evidence>
<keyword evidence="8" id="KW-1185">Reference proteome</keyword>
<proteinExistence type="predicted"/>
<evidence type="ECO:0000256" key="5">
    <source>
        <dbReference type="SAM" id="Phobius"/>
    </source>
</evidence>
<evidence type="ECO:0000313" key="6">
    <source>
        <dbReference type="EMBL" id="ELU03098.1"/>
    </source>
</evidence>
<feature type="transmembrane region" description="Helical" evidence="5">
    <location>
        <begin position="139"/>
        <end position="170"/>
    </location>
</feature>
<comment type="subcellular location">
    <subcellularLocation>
        <location evidence="1">Membrane</location>
        <topology evidence="1">Multi-pass membrane protein</topology>
    </subcellularLocation>
</comment>
<keyword evidence="3 5" id="KW-1133">Transmembrane helix</keyword>
<accession>R7UH24</accession>
<feature type="transmembrane region" description="Helical" evidence="5">
    <location>
        <begin position="12"/>
        <end position="33"/>
    </location>
</feature>
<dbReference type="EMBL" id="AMQN01008576">
    <property type="status" value="NOT_ANNOTATED_CDS"/>
    <property type="molecule type" value="Genomic_DNA"/>
</dbReference>
<feature type="transmembrane region" description="Helical" evidence="5">
    <location>
        <begin position="112"/>
        <end position="133"/>
    </location>
</feature>
<sequence length="289" mass="31296">MAENSRGLPVFALIFLIIGAVVFTVGIALPYWVEWDERGLHCGLWHTCGESCSALTYDEFIVPELSETEMPSQWIVTQGLSCTAIACAVVGILAYIVWLMDVRNRNAGLTAVSFHLLTGVFGAAAVIVFGVYWDDLPNGFAFWLAVGGAALCLLVGLTVALIVICTCQGYSRKRYVRRRRVARRAASDRRPVMQSNKLTAQVPVAVPMAIPNGYITQRVLPAIAPAPAPAVEYVNTAPESNAEDLQVTAVYNGPSGGFYGGTVLPDNGQHSATVYVDNTYANTNQLFRF</sequence>
<evidence type="ECO:0000256" key="4">
    <source>
        <dbReference type="ARBA" id="ARBA00023136"/>
    </source>
</evidence>
<keyword evidence="4 5" id="KW-0472">Membrane</keyword>
<gene>
    <name evidence="6" type="ORF">CAPTEDRAFT_221067</name>
</gene>
<reference evidence="8" key="1">
    <citation type="submission" date="2012-12" db="EMBL/GenBank/DDBJ databases">
        <authorList>
            <person name="Hellsten U."/>
            <person name="Grimwood J."/>
            <person name="Chapman J.A."/>
            <person name="Shapiro H."/>
            <person name="Aerts A."/>
            <person name="Otillar R.P."/>
            <person name="Terry A.Y."/>
            <person name="Boore J.L."/>
            <person name="Simakov O."/>
            <person name="Marletaz F."/>
            <person name="Cho S.-J."/>
            <person name="Edsinger-Gonzales E."/>
            <person name="Havlak P."/>
            <person name="Kuo D.-H."/>
            <person name="Larsson T."/>
            <person name="Lv J."/>
            <person name="Arendt D."/>
            <person name="Savage R."/>
            <person name="Osoegawa K."/>
            <person name="de Jong P."/>
            <person name="Lindberg D.R."/>
            <person name="Seaver E.C."/>
            <person name="Weisblat D.A."/>
            <person name="Putnam N.H."/>
            <person name="Grigoriev I.V."/>
            <person name="Rokhsar D.S."/>
        </authorList>
    </citation>
    <scope>NUCLEOTIDE SEQUENCE</scope>
    <source>
        <strain evidence="8">I ESC-2004</strain>
    </source>
</reference>
<evidence type="ECO:0000313" key="8">
    <source>
        <dbReference type="Proteomes" id="UP000014760"/>
    </source>
</evidence>
<keyword evidence="2 5" id="KW-0812">Transmembrane</keyword>
<evidence type="ECO:0000256" key="3">
    <source>
        <dbReference type="ARBA" id="ARBA00022989"/>
    </source>
</evidence>
<organism evidence="6">
    <name type="scientific">Capitella teleta</name>
    <name type="common">Polychaete worm</name>
    <dbReference type="NCBI Taxonomy" id="283909"/>
    <lineage>
        <taxon>Eukaryota</taxon>
        <taxon>Metazoa</taxon>
        <taxon>Spiralia</taxon>
        <taxon>Lophotrochozoa</taxon>
        <taxon>Annelida</taxon>
        <taxon>Polychaeta</taxon>
        <taxon>Sedentaria</taxon>
        <taxon>Scolecida</taxon>
        <taxon>Capitellidae</taxon>
        <taxon>Capitella</taxon>
    </lineage>
</organism>
<feature type="transmembrane region" description="Helical" evidence="5">
    <location>
        <begin position="75"/>
        <end position="100"/>
    </location>
</feature>
<protein>
    <submittedName>
        <fullName evidence="6 7">Uncharacterized protein</fullName>
    </submittedName>
</protein>
<dbReference type="InterPro" id="IPR050579">
    <property type="entry name" value="PMP-22/EMP/MP20-like"/>
</dbReference>
<evidence type="ECO:0000313" key="7">
    <source>
        <dbReference type="EnsemblMetazoa" id="CapteP221067"/>
    </source>
</evidence>
<dbReference type="PANTHER" id="PTHR10671">
    <property type="entry name" value="EPITHELIAL MEMBRANE PROTEIN-RELATED"/>
    <property type="match status" value="1"/>
</dbReference>
<dbReference type="Gene3D" id="1.20.140.150">
    <property type="match status" value="1"/>
</dbReference>